<gene>
    <name evidence="2" type="ORF">WH47_07795</name>
</gene>
<keyword evidence="3" id="KW-1185">Reference proteome</keyword>
<feature type="region of interest" description="Disordered" evidence="1">
    <location>
        <begin position="374"/>
        <end position="459"/>
    </location>
</feature>
<dbReference type="EMBL" id="KQ414851">
    <property type="protein sequence ID" value="KOC60213.1"/>
    <property type="molecule type" value="Genomic_DNA"/>
</dbReference>
<accession>A0A0L7QNL7</accession>
<evidence type="ECO:0000256" key="1">
    <source>
        <dbReference type="SAM" id="MobiDB-lite"/>
    </source>
</evidence>
<evidence type="ECO:0000313" key="3">
    <source>
        <dbReference type="Proteomes" id="UP000053825"/>
    </source>
</evidence>
<feature type="compositionally biased region" description="Polar residues" evidence="1">
    <location>
        <begin position="447"/>
        <end position="459"/>
    </location>
</feature>
<protein>
    <submittedName>
        <fullName evidence="2">Uncharacterized protein</fullName>
    </submittedName>
</protein>
<organism evidence="2 3">
    <name type="scientific">Habropoda laboriosa</name>
    <dbReference type="NCBI Taxonomy" id="597456"/>
    <lineage>
        <taxon>Eukaryota</taxon>
        <taxon>Metazoa</taxon>
        <taxon>Ecdysozoa</taxon>
        <taxon>Arthropoda</taxon>
        <taxon>Hexapoda</taxon>
        <taxon>Insecta</taxon>
        <taxon>Pterygota</taxon>
        <taxon>Neoptera</taxon>
        <taxon>Endopterygota</taxon>
        <taxon>Hymenoptera</taxon>
        <taxon>Apocrita</taxon>
        <taxon>Aculeata</taxon>
        <taxon>Apoidea</taxon>
        <taxon>Anthophila</taxon>
        <taxon>Apidae</taxon>
        <taxon>Habropoda</taxon>
    </lineage>
</organism>
<name>A0A0L7QNL7_9HYME</name>
<dbReference type="Proteomes" id="UP000053825">
    <property type="component" value="Unassembled WGS sequence"/>
</dbReference>
<evidence type="ECO:0000313" key="2">
    <source>
        <dbReference type="EMBL" id="KOC60213.1"/>
    </source>
</evidence>
<sequence length="559" mass="61857">MDTSTSSFSSQNASQFTAQRKFYQWVLKWISGVHAHAESNSEEMRDIRHPTKPDVSTLASFLQAVGFKLLSFEKYDDALIPKKNETNALAPEQGMLRIAIECDASNMRAVLELEGVTCQCPNPDHVKDASFWSISGTGPIGSTDSITHKVEETGSNLLPRLSKDVTRVLRDVSYKLFDTIACEPDVNRNTDANLNVSHTSNIFSEPKATLDTLKKEIGVTRSYTQPEMRFYTNSISSKKLKTNTNSDASANCTASPTHPCKPALLRQKTWDIDIETESLDGEPRPSPPKITSSPATVAELSNSLGQISLQSEIENPKNITEYIVGAQKNLEKALKMLLFKKQDLSPNQDHDVVSVKSAPENISPAVVISTYKPNRSNTTSNVKPFLKPSDLTYEQQSRTKKSLGNAEQTPKARRNIESTLPKSMPRRSLNIEQDRSKPTVRRRSFYIPSSTNSNISSLTKPSNVGQKFFGTGSYNRSKTNLTINSDHLNKDLLATRRSPEPQVGASQNLETLNATISRASMIKPPTKISKAIPVKIKSVQPSKINTGFVKKPRVSLSNE</sequence>
<reference evidence="2 3" key="1">
    <citation type="submission" date="2015-07" db="EMBL/GenBank/DDBJ databases">
        <title>The genome of Habropoda laboriosa.</title>
        <authorList>
            <person name="Pan H."/>
            <person name="Kapheim K."/>
        </authorList>
    </citation>
    <scope>NUCLEOTIDE SEQUENCE [LARGE SCALE GENOMIC DNA]</scope>
    <source>
        <strain evidence="2">0110345459</strain>
    </source>
</reference>
<proteinExistence type="predicted"/>
<dbReference type="AlphaFoldDB" id="A0A0L7QNL7"/>